<dbReference type="AlphaFoldDB" id="A0A1J1IS29"/>
<dbReference type="EMBL" id="CVRI01000055">
    <property type="protein sequence ID" value="CRL01329.1"/>
    <property type="molecule type" value="Genomic_DNA"/>
</dbReference>
<protein>
    <submittedName>
        <fullName evidence="1">CLUMA_CG014610, isoform A</fullName>
    </submittedName>
</protein>
<organism evidence="1 2">
    <name type="scientific">Clunio marinus</name>
    <dbReference type="NCBI Taxonomy" id="568069"/>
    <lineage>
        <taxon>Eukaryota</taxon>
        <taxon>Metazoa</taxon>
        <taxon>Ecdysozoa</taxon>
        <taxon>Arthropoda</taxon>
        <taxon>Hexapoda</taxon>
        <taxon>Insecta</taxon>
        <taxon>Pterygota</taxon>
        <taxon>Neoptera</taxon>
        <taxon>Endopterygota</taxon>
        <taxon>Diptera</taxon>
        <taxon>Nematocera</taxon>
        <taxon>Chironomoidea</taxon>
        <taxon>Chironomidae</taxon>
        <taxon>Clunio</taxon>
    </lineage>
</organism>
<accession>A0A1J1IS29</accession>
<keyword evidence="2" id="KW-1185">Reference proteome</keyword>
<proteinExistence type="predicted"/>
<dbReference type="Proteomes" id="UP000183832">
    <property type="component" value="Unassembled WGS sequence"/>
</dbReference>
<evidence type="ECO:0000313" key="2">
    <source>
        <dbReference type="Proteomes" id="UP000183832"/>
    </source>
</evidence>
<reference evidence="1 2" key="1">
    <citation type="submission" date="2015-04" db="EMBL/GenBank/DDBJ databases">
        <authorList>
            <person name="Syromyatnikov M.Y."/>
            <person name="Popov V.N."/>
        </authorList>
    </citation>
    <scope>NUCLEOTIDE SEQUENCE [LARGE SCALE GENOMIC DNA]</scope>
</reference>
<gene>
    <name evidence="1" type="ORF">CLUMA_CG014610</name>
</gene>
<evidence type="ECO:0000313" key="1">
    <source>
        <dbReference type="EMBL" id="CRL01329.1"/>
    </source>
</evidence>
<name>A0A1J1IS29_9DIPT</name>
<sequence length="75" mass="8532">MSSYSFTPLSFKEETEKINLKTSDDYNTSLPKGRQEELLMSNECLLHIVASDLVYANLFVSSHSLVCLLHGLRCY</sequence>